<accession>A0A7Y9I9M7</accession>
<dbReference type="PRINTS" id="PR00413">
    <property type="entry name" value="HADHALOGNASE"/>
</dbReference>
<gene>
    <name evidence="1" type="ORF">BKA15_003845</name>
</gene>
<dbReference type="PANTHER" id="PTHR43611:SF3">
    <property type="entry name" value="FLAVIN MONONUCLEOTIDE HYDROLASE 1, CHLOROPLATIC"/>
    <property type="match status" value="1"/>
</dbReference>
<name>A0A7Y9I9M7_9ACTN</name>
<reference evidence="1 2" key="1">
    <citation type="submission" date="2020-07" db="EMBL/GenBank/DDBJ databases">
        <title>Sequencing the genomes of 1000 actinobacteria strains.</title>
        <authorList>
            <person name="Klenk H.-P."/>
        </authorList>
    </citation>
    <scope>NUCLEOTIDE SEQUENCE [LARGE SCALE GENOMIC DNA]</scope>
    <source>
        <strain evidence="1 2">DSM 22083</strain>
    </source>
</reference>
<dbReference type="NCBIfam" id="TIGR01549">
    <property type="entry name" value="HAD-SF-IA-v1"/>
    <property type="match status" value="1"/>
</dbReference>
<dbReference type="SFLD" id="SFLDG01129">
    <property type="entry name" value="C1.5:_HAD__Beta-PGM__Phosphata"/>
    <property type="match status" value="1"/>
</dbReference>
<dbReference type="Gene3D" id="3.40.50.1000">
    <property type="entry name" value="HAD superfamily/HAD-like"/>
    <property type="match status" value="1"/>
</dbReference>
<dbReference type="RefSeq" id="WP_179753372.1">
    <property type="nucleotide sequence ID" value="NZ_JACCBU010000001.1"/>
</dbReference>
<proteinExistence type="predicted"/>
<keyword evidence="1" id="KW-0378">Hydrolase</keyword>
<protein>
    <submittedName>
        <fullName evidence="1">Putative hydrolase of the HAD superfamily</fullName>
    </submittedName>
</protein>
<dbReference type="InterPro" id="IPR023214">
    <property type="entry name" value="HAD_sf"/>
</dbReference>
<dbReference type="GO" id="GO:0016787">
    <property type="term" value="F:hydrolase activity"/>
    <property type="evidence" value="ECO:0007669"/>
    <property type="project" value="UniProtKB-KW"/>
</dbReference>
<sequence length="200" mass="21950">MKIINDIGAVLCDLDGVLRVFDHEVQAEIEARYALPLMRTAFDPALIGPATLGQATEREWIESVIDALGGDQRARRAMEEFVEVPFSVDQQVKQILDRAMVHVPVVIVTNATDTLDEHLERVGLTDYAHAVISSARVGVAKPDRRIYELAAEAAGTEPRRCLFIDDRRENVDAARALGMTGIHFSSVADLYPLGALTGAR</sequence>
<dbReference type="Pfam" id="PF00702">
    <property type="entry name" value="Hydrolase"/>
    <property type="match status" value="1"/>
</dbReference>
<comment type="caution">
    <text evidence="1">The sequence shown here is derived from an EMBL/GenBank/DDBJ whole genome shotgun (WGS) entry which is preliminary data.</text>
</comment>
<dbReference type="InterPro" id="IPR006439">
    <property type="entry name" value="HAD-SF_hydro_IA"/>
</dbReference>
<dbReference type="SFLD" id="SFLDS00003">
    <property type="entry name" value="Haloacid_Dehalogenase"/>
    <property type="match status" value="1"/>
</dbReference>
<evidence type="ECO:0000313" key="1">
    <source>
        <dbReference type="EMBL" id="NYE72516.1"/>
    </source>
</evidence>
<dbReference type="EMBL" id="JACCBU010000001">
    <property type="protein sequence ID" value="NYE72516.1"/>
    <property type="molecule type" value="Genomic_DNA"/>
</dbReference>
<dbReference type="AlphaFoldDB" id="A0A7Y9I9M7"/>
<dbReference type="SUPFAM" id="SSF56784">
    <property type="entry name" value="HAD-like"/>
    <property type="match status" value="1"/>
</dbReference>
<evidence type="ECO:0000313" key="2">
    <source>
        <dbReference type="Proteomes" id="UP000569914"/>
    </source>
</evidence>
<keyword evidence="2" id="KW-1185">Reference proteome</keyword>
<dbReference type="Proteomes" id="UP000569914">
    <property type="component" value="Unassembled WGS sequence"/>
</dbReference>
<dbReference type="InterPro" id="IPR036412">
    <property type="entry name" value="HAD-like_sf"/>
</dbReference>
<organism evidence="1 2">
    <name type="scientific">Microlunatus parietis</name>
    <dbReference type="NCBI Taxonomy" id="682979"/>
    <lineage>
        <taxon>Bacteria</taxon>
        <taxon>Bacillati</taxon>
        <taxon>Actinomycetota</taxon>
        <taxon>Actinomycetes</taxon>
        <taxon>Propionibacteriales</taxon>
        <taxon>Propionibacteriaceae</taxon>
        <taxon>Microlunatus</taxon>
    </lineage>
</organism>
<dbReference type="NCBIfam" id="TIGR01509">
    <property type="entry name" value="HAD-SF-IA-v3"/>
    <property type="match status" value="1"/>
</dbReference>
<dbReference type="PANTHER" id="PTHR43611">
    <property type="entry name" value="ALPHA-D-GLUCOSE 1-PHOSPHATE PHOSPHATASE"/>
    <property type="match status" value="1"/>
</dbReference>